<name>A0AAW2UPF1_SESRA</name>
<protein>
    <submittedName>
        <fullName evidence="1">Uncharacterized protein</fullName>
    </submittedName>
</protein>
<evidence type="ECO:0000313" key="1">
    <source>
        <dbReference type="EMBL" id="KAL0418672.1"/>
    </source>
</evidence>
<reference evidence="1" key="1">
    <citation type="submission" date="2020-06" db="EMBL/GenBank/DDBJ databases">
        <authorList>
            <person name="Li T."/>
            <person name="Hu X."/>
            <person name="Zhang T."/>
            <person name="Song X."/>
            <person name="Zhang H."/>
            <person name="Dai N."/>
            <person name="Sheng W."/>
            <person name="Hou X."/>
            <person name="Wei L."/>
        </authorList>
    </citation>
    <scope>NUCLEOTIDE SEQUENCE</scope>
    <source>
        <strain evidence="1">G02</strain>
        <tissue evidence="1">Leaf</tissue>
    </source>
</reference>
<sequence>MRAYDEVYRRLRLFLGGGEVNVNRGGGRSARVSGVRVVMVHIVGGAVKWAAGFSSPFLDRLIWASVI</sequence>
<accession>A0AAW2UPF1</accession>
<organism evidence="1">
    <name type="scientific">Sesamum radiatum</name>
    <name type="common">Black benniseed</name>
    <dbReference type="NCBI Taxonomy" id="300843"/>
    <lineage>
        <taxon>Eukaryota</taxon>
        <taxon>Viridiplantae</taxon>
        <taxon>Streptophyta</taxon>
        <taxon>Embryophyta</taxon>
        <taxon>Tracheophyta</taxon>
        <taxon>Spermatophyta</taxon>
        <taxon>Magnoliopsida</taxon>
        <taxon>eudicotyledons</taxon>
        <taxon>Gunneridae</taxon>
        <taxon>Pentapetalae</taxon>
        <taxon>asterids</taxon>
        <taxon>lamiids</taxon>
        <taxon>Lamiales</taxon>
        <taxon>Pedaliaceae</taxon>
        <taxon>Sesamum</taxon>
    </lineage>
</organism>
<gene>
    <name evidence="1" type="ORF">Sradi_1280700</name>
</gene>
<reference evidence="1" key="2">
    <citation type="journal article" date="2024" name="Plant">
        <title>Genomic evolution and insights into agronomic trait innovations of Sesamum species.</title>
        <authorList>
            <person name="Miao H."/>
            <person name="Wang L."/>
            <person name="Qu L."/>
            <person name="Liu H."/>
            <person name="Sun Y."/>
            <person name="Le M."/>
            <person name="Wang Q."/>
            <person name="Wei S."/>
            <person name="Zheng Y."/>
            <person name="Lin W."/>
            <person name="Duan Y."/>
            <person name="Cao H."/>
            <person name="Xiong S."/>
            <person name="Wang X."/>
            <person name="Wei L."/>
            <person name="Li C."/>
            <person name="Ma Q."/>
            <person name="Ju M."/>
            <person name="Zhao R."/>
            <person name="Li G."/>
            <person name="Mu C."/>
            <person name="Tian Q."/>
            <person name="Mei H."/>
            <person name="Zhang T."/>
            <person name="Gao T."/>
            <person name="Zhang H."/>
        </authorList>
    </citation>
    <scope>NUCLEOTIDE SEQUENCE</scope>
    <source>
        <strain evidence="1">G02</strain>
    </source>
</reference>
<comment type="caution">
    <text evidence="1">The sequence shown here is derived from an EMBL/GenBank/DDBJ whole genome shotgun (WGS) entry which is preliminary data.</text>
</comment>
<proteinExistence type="predicted"/>
<dbReference type="AlphaFoldDB" id="A0AAW2UPF1"/>
<dbReference type="EMBL" id="JACGWJ010000005">
    <property type="protein sequence ID" value="KAL0418672.1"/>
    <property type="molecule type" value="Genomic_DNA"/>
</dbReference>